<dbReference type="RefSeq" id="WP_230402649.1">
    <property type="nucleotide sequence ID" value="NZ_CBCSHE010000014.1"/>
</dbReference>
<comment type="subcellular location">
    <subcellularLocation>
        <location evidence="1">Endomembrane system</location>
        <topology evidence="1">Multi-pass membrane protein</topology>
    </subcellularLocation>
</comment>
<dbReference type="AlphaFoldDB" id="A0A7T3RCG9"/>
<dbReference type="Proteomes" id="UP000595224">
    <property type="component" value="Chromosome"/>
</dbReference>
<feature type="transmembrane region" description="Helical" evidence="7">
    <location>
        <begin position="282"/>
        <end position="300"/>
    </location>
</feature>
<proteinExistence type="inferred from homology"/>
<dbReference type="InterPro" id="IPR011701">
    <property type="entry name" value="MFS"/>
</dbReference>
<feature type="transmembrane region" description="Helical" evidence="7">
    <location>
        <begin position="174"/>
        <end position="194"/>
    </location>
</feature>
<accession>A0A7T3RCG9</accession>
<evidence type="ECO:0000256" key="6">
    <source>
        <dbReference type="ARBA" id="ARBA00023136"/>
    </source>
</evidence>
<keyword evidence="4 7" id="KW-0812">Transmembrane</keyword>
<evidence type="ECO:0000256" key="2">
    <source>
        <dbReference type="ARBA" id="ARBA00008335"/>
    </source>
</evidence>
<keyword evidence="6 7" id="KW-0472">Membrane</keyword>
<organism evidence="8 9">
    <name type="scientific">Treponema peruense</name>
    <dbReference type="NCBI Taxonomy" id="2787628"/>
    <lineage>
        <taxon>Bacteria</taxon>
        <taxon>Pseudomonadati</taxon>
        <taxon>Spirochaetota</taxon>
        <taxon>Spirochaetia</taxon>
        <taxon>Spirochaetales</taxon>
        <taxon>Treponemataceae</taxon>
        <taxon>Treponema</taxon>
    </lineage>
</organism>
<name>A0A7T3RCG9_9SPIR</name>
<dbReference type="PANTHER" id="PTHR23514">
    <property type="entry name" value="BYPASS OF STOP CODON PROTEIN 6"/>
    <property type="match status" value="1"/>
</dbReference>
<protein>
    <submittedName>
        <fullName evidence="8">MFS transporter</fullName>
    </submittedName>
</protein>
<comment type="similarity">
    <text evidence="2">Belongs to the major facilitator superfamily.</text>
</comment>
<dbReference type="InterPro" id="IPR036259">
    <property type="entry name" value="MFS_trans_sf"/>
</dbReference>
<dbReference type="PANTHER" id="PTHR23514:SF3">
    <property type="entry name" value="BYPASS OF STOP CODON PROTEIN 6"/>
    <property type="match status" value="1"/>
</dbReference>
<dbReference type="Pfam" id="PF07690">
    <property type="entry name" value="MFS_1"/>
    <property type="match status" value="1"/>
</dbReference>
<evidence type="ECO:0000256" key="3">
    <source>
        <dbReference type="ARBA" id="ARBA00022448"/>
    </source>
</evidence>
<dbReference type="EMBL" id="CP064936">
    <property type="protein sequence ID" value="QQA00588.1"/>
    <property type="molecule type" value="Genomic_DNA"/>
</dbReference>
<evidence type="ECO:0000256" key="7">
    <source>
        <dbReference type="SAM" id="Phobius"/>
    </source>
</evidence>
<dbReference type="Gene3D" id="1.20.1250.20">
    <property type="entry name" value="MFS general substrate transporter like domains"/>
    <property type="match status" value="2"/>
</dbReference>
<evidence type="ECO:0000256" key="5">
    <source>
        <dbReference type="ARBA" id="ARBA00022989"/>
    </source>
</evidence>
<feature type="transmembrane region" description="Helical" evidence="7">
    <location>
        <begin position="12"/>
        <end position="35"/>
    </location>
</feature>
<feature type="transmembrane region" description="Helical" evidence="7">
    <location>
        <begin position="214"/>
        <end position="233"/>
    </location>
</feature>
<keyword evidence="5 7" id="KW-1133">Transmembrane helix</keyword>
<dbReference type="InterPro" id="IPR051788">
    <property type="entry name" value="MFS_Transporter"/>
</dbReference>
<sequence length="397" mass="42201">MLSNIRKNYKYTIRACYLGYVTQAVVNNFVPLLFLTLASDFSLSLSEITFITTINFSVQLLVDLLSVKFIDKIGYRLSMVLANLFCFAGLSGLSFLPQILGGYTGIIVSVILYAVGGGILEVLVSPIVESCPTENKATVMSMLHSFYCWGHVFVVLASALFFKSAGIQNWPLMAVIWSLMPAANAVLFLLVPIYPVVSEGTEKVPLKKLLSDKYFYLIAVIMICAGASEQAVSQWASAFAESALGVSKLLGDLAGPCAFAFFMGVSRFIYGKYGTRLPLEKTMLLCSVMCIVCYLVIALSAVPATALVACALTGFAVGIFWPGTFSIAAKRIPGGGTAMYALLALAGDTGCSSGPTLVGLAAGLMGGKLSFGIGLAILFPFMILLGIVIINGTKKNG</sequence>
<dbReference type="SUPFAM" id="SSF103473">
    <property type="entry name" value="MFS general substrate transporter"/>
    <property type="match status" value="1"/>
</dbReference>
<gene>
    <name evidence="8" type="ORF">IWA51_10000</name>
</gene>
<feature type="transmembrane region" description="Helical" evidence="7">
    <location>
        <begin position="371"/>
        <end position="390"/>
    </location>
</feature>
<dbReference type="GO" id="GO:0012505">
    <property type="term" value="C:endomembrane system"/>
    <property type="evidence" value="ECO:0007669"/>
    <property type="project" value="UniProtKB-SubCell"/>
</dbReference>
<evidence type="ECO:0000256" key="4">
    <source>
        <dbReference type="ARBA" id="ARBA00022692"/>
    </source>
</evidence>
<feature type="transmembrane region" description="Helical" evidence="7">
    <location>
        <begin position="41"/>
        <end position="65"/>
    </location>
</feature>
<evidence type="ECO:0000313" key="9">
    <source>
        <dbReference type="Proteomes" id="UP000595224"/>
    </source>
</evidence>
<feature type="transmembrane region" description="Helical" evidence="7">
    <location>
        <begin position="340"/>
        <end position="365"/>
    </location>
</feature>
<feature type="transmembrane region" description="Helical" evidence="7">
    <location>
        <begin position="102"/>
        <end position="124"/>
    </location>
</feature>
<dbReference type="KEGG" id="tper:IWA51_10000"/>
<feature type="transmembrane region" description="Helical" evidence="7">
    <location>
        <begin position="306"/>
        <end position="328"/>
    </location>
</feature>
<dbReference type="GO" id="GO:0016020">
    <property type="term" value="C:membrane"/>
    <property type="evidence" value="ECO:0007669"/>
    <property type="project" value="TreeGrafter"/>
</dbReference>
<evidence type="ECO:0000256" key="1">
    <source>
        <dbReference type="ARBA" id="ARBA00004127"/>
    </source>
</evidence>
<feature type="transmembrane region" description="Helical" evidence="7">
    <location>
        <begin position="77"/>
        <end position="96"/>
    </location>
</feature>
<reference evidence="8 9" key="1">
    <citation type="submission" date="2020-11" db="EMBL/GenBank/DDBJ databases">
        <title>Treponema Peruensis nv. sp., first commensal Treponema isolated from human feces.</title>
        <authorList>
            <person name="Belkhou C."/>
            <person name="Raes J."/>
        </authorList>
    </citation>
    <scope>NUCLEOTIDE SEQUENCE [LARGE SCALE GENOMIC DNA]</scope>
    <source>
        <strain evidence="8 9">RCC2812</strain>
    </source>
</reference>
<feature type="transmembrane region" description="Helical" evidence="7">
    <location>
        <begin position="145"/>
        <end position="162"/>
    </location>
</feature>
<dbReference type="GO" id="GO:0022857">
    <property type="term" value="F:transmembrane transporter activity"/>
    <property type="evidence" value="ECO:0007669"/>
    <property type="project" value="InterPro"/>
</dbReference>
<keyword evidence="3" id="KW-0813">Transport</keyword>
<keyword evidence="9" id="KW-1185">Reference proteome</keyword>
<evidence type="ECO:0000313" key="8">
    <source>
        <dbReference type="EMBL" id="QQA00588.1"/>
    </source>
</evidence>
<feature type="transmembrane region" description="Helical" evidence="7">
    <location>
        <begin position="253"/>
        <end position="270"/>
    </location>
</feature>